<dbReference type="GO" id="GO:0005524">
    <property type="term" value="F:ATP binding"/>
    <property type="evidence" value="ECO:0007669"/>
    <property type="project" value="UniProtKB-UniRule"/>
</dbReference>
<dbReference type="SUPFAM" id="SSF56112">
    <property type="entry name" value="Protein kinase-like (PK-like)"/>
    <property type="match status" value="1"/>
</dbReference>
<protein>
    <recommendedName>
        <fullName evidence="1">non-specific serine/threonine protein kinase</fullName>
        <ecNumber evidence="1">2.7.11.1</ecNumber>
    </recommendedName>
</protein>
<dbReference type="Gene3D" id="1.10.510.10">
    <property type="entry name" value="Transferase(Phosphotransferase) domain 1"/>
    <property type="match status" value="1"/>
</dbReference>
<evidence type="ECO:0000256" key="4">
    <source>
        <dbReference type="ARBA" id="ARBA00022679"/>
    </source>
</evidence>
<dbReference type="FunFam" id="1.10.510.10:FF:000397">
    <property type="entry name" value="Serine/threonine-protein kinase KIN4"/>
    <property type="match status" value="1"/>
</dbReference>
<feature type="compositionally biased region" description="Pro residues" evidence="11">
    <location>
        <begin position="622"/>
        <end position="631"/>
    </location>
</feature>
<accession>A0A9P8QDC3</accession>
<gene>
    <name evidence="13" type="ORF">WICPIJ_000648</name>
</gene>
<dbReference type="OrthoDB" id="193931at2759"/>
<dbReference type="EC" id="2.7.11.1" evidence="1"/>
<feature type="compositionally biased region" description="Polar residues" evidence="11">
    <location>
        <begin position="772"/>
        <end position="783"/>
    </location>
</feature>
<feature type="region of interest" description="Disordered" evidence="11">
    <location>
        <begin position="743"/>
        <end position="762"/>
    </location>
</feature>
<dbReference type="PANTHER" id="PTHR24346:SF110">
    <property type="entry name" value="NON-SPECIFIC SERINE_THREONINE PROTEIN KINASE"/>
    <property type="match status" value="1"/>
</dbReference>
<feature type="binding site" evidence="10">
    <location>
        <position position="59"/>
    </location>
    <ligand>
        <name>ATP</name>
        <dbReference type="ChEBI" id="CHEBI:30616"/>
    </ligand>
</feature>
<dbReference type="InterPro" id="IPR008271">
    <property type="entry name" value="Ser/Thr_kinase_AS"/>
</dbReference>
<evidence type="ECO:0000256" key="5">
    <source>
        <dbReference type="ARBA" id="ARBA00022741"/>
    </source>
</evidence>
<feature type="region of interest" description="Disordered" evidence="11">
    <location>
        <begin position="402"/>
        <end position="431"/>
    </location>
</feature>
<dbReference type="GO" id="GO:0045033">
    <property type="term" value="P:peroxisome inheritance"/>
    <property type="evidence" value="ECO:0007669"/>
    <property type="project" value="UniProtKB-ARBA"/>
</dbReference>
<evidence type="ECO:0000313" key="14">
    <source>
        <dbReference type="Proteomes" id="UP000774326"/>
    </source>
</evidence>
<feature type="compositionally biased region" description="Polar residues" evidence="11">
    <location>
        <begin position="700"/>
        <end position="728"/>
    </location>
</feature>
<feature type="compositionally biased region" description="Polar residues" evidence="11">
    <location>
        <begin position="609"/>
        <end position="619"/>
    </location>
</feature>
<feature type="region of interest" description="Disordered" evidence="11">
    <location>
        <begin position="485"/>
        <end position="518"/>
    </location>
</feature>
<sequence>MTDLPPTKPSSSKSRSGKQHKEIRFGAYVLGSTLGEGEFGKVKLGWKKESATPSQVAIKFIRRSSIPRGSERETKVHREINALKRLSHPNIIRLEEVLQNEKYIGIVLEYASGGELFDYILKQRYLKDSFACKLFAQMVSGVHYMHSKGIVHRDLKLENLLLDKNKNIVITDFGFVNSFNESSELMKTSCGSPCYAAPELVISNEPYLARKVDVWSCGVILYAMLAGYLPFDDDPKNPDGDDIVRLYNYITTTNLTFPEYVEPMSRDLLRRILVPDPKRRISLREIRNHQWLTPYAPYLSVTPEEWDDSLKSKKLTKTGIEHKNENKRHSLIETTGSAKGLPLPPQTSSNFAVALPSSASSTTISDYVRANTSHKGHKRTSSVQSVSSASIALQAVVDANTKAQDKTRRGSITASVSPQLHQQTIPRSTTHTGISSFVTAAAPSSNVIVEESPIKPLPVIPSSKLSLSTSPGGGFAVPKIPIEATSQVSPKQSQPHTSKLPGPGSRKPRPTSYHPSLYTSHEYNGSSVLNSAPAFEFPRTSFARSDSRTSVSSMANGKFSMPLVDLSSAEGDIIVPRSPILITEAFENFTIHDKAERDELKSLEIKPPLSSSSNDQEGISSVPPPTPPSQPYVPSVDKPTAGISRSESYRSKKTNRYSALLGADIVFDKLFGSSSSEKPDISRSASRHSSIRSTSSKPSTLTKHTTMSESSRNPSTSSKAPRSTSQSNKSKRFSFLGFYSSTPDDEPILPIASKPVLPASAPIEGQTKRVLESTTRGNIQSHSAPLRKEPSIIEYTSFQPRKEPSTAKKVFDYLKRRSMRSG</sequence>
<keyword evidence="7 10" id="KW-0067">ATP-binding</keyword>
<reference evidence="13" key="1">
    <citation type="journal article" date="2021" name="Open Biol.">
        <title>Shared evolutionary footprints suggest mitochondrial oxidative damage underlies multiple complex I losses in fungi.</title>
        <authorList>
            <person name="Schikora-Tamarit M.A."/>
            <person name="Marcet-Houben M."/>
            <person name="Nosek J."/>
            <person name="Gabaldon T."/>
        </authorList>
    </citation>
    <scope>NUCLEOTIDE SEQUENCE</scope>
    <source>
        <strain evidence="13">CBS2887</strain>
    </source>
</reference>
<reference evidence="13" key="2">
    <citation type="submission" date="2021-01" db="EMBL/GenBank/DDBJ databases">
        <authorList>
            <person name="Schikora-Tamarit M.A."/>
        </authorList>
    </citation>
    <scope>NUCLEOTIDE SEQUENCE</scope>
    <source>
        <strain evidence="13">CBS2887</strain>
    </source>
</reference>
<evidence type="ECO:0000256" key="10">
    <source>
        <dbReference type="PROSITE-ProRule" id="PRU10141"/>
    </source>
</evidence>
<feature type="domain" description="Protein kinase" evidence="12">
    <location>
        <begin position="28"/>
        <end position="292"/>
    </location>
</feature>
<keyword evidence="2" id="KW-0723">Serine/threonine-protein kinase</keyword>
<dbReference type="InterPro" id="IPR011009">
    <property type="entry name" value="Kinase-like_dom_sf"/>
</dbReference>
<evidence type="ECO:0000313" key="13">
    <source>
        <dbReference type="EMBL" id="KAH3688361.1"/>
    </source>
</evidence>
<dbReference type="GO" id="GO:0000011">
    <property type="term" value="P:vacuole inheritance"/>
    <property type="evidence" value="ECO:0007669"/>
    <property type="project" value="UniProtKB-ARBA"/>
</dbReference>
<feature type="compositionally biased region" description="Polar residues" evidence="11">
    <location>
        <begin position="485"/>
        <end position="497"/>
    </location>
</feature>
<dbReference type="PROSITE" id="PS00108">
    <property type="entry name" value="PROTEIN_KINASE_ST"/>
    <property type="match status" value="1"/>
</dbReference>
<proteinExistence type="predicted"/>
<dbReference type="GO" id="GO:0005737">
    <property type="term" value="C:cytoplasm"/>
    <property type="evidence" value="ECO:0007669"/>
    <property type="project" value="TreeGrafter"/>
</dbReference>
<comment type="caution">
    <text evidence="13">The sequence shown here is derived from an EMBL/GenBank/DDBJ whole genome shotgun (WGS) entry which is preliminary data.</text>
</comment>
<dbReference type="GO" id="GO:0035556">
    <property type="term" value="P:intracellular signal transduction"/>
    <property type="evidence" value="ECO:0007669"/>
    <property type="project" value="TreeGrafter"/>
</dbReference>
<dbReference type="PROSITE" id="PS50011">
    <property type="entry name" value="PROTEIN_KINASE_DOM"/>
    <property type="match status" value="1"/>
</dbReference>
<evidence type="ECO:0000256" key="3">
    <source>
        <dbReference type="ARBA" id="ARBA00022553"/>
    </source>
</evidence>
<keyword evidence="14" id="KW-1185">Reference proteome</keyword>
<feature type="region of interest" description="Disordered" evidence="11">
    <location>
        <begin position="767"/>
        <end position="791"/>
    </location>
</feature>
<name>A0A9P8QDC3_WICPI</name>
<dbReference type="Pfam" id="PF00069">
    <property type="entry name" value="Pkinase"/>
    <property type="match status" value="1"/>
</dbReference>
<dbReference type="PANTHER" id="PTHR24346">
    <property type="entry name" value="MAP/MICROTUBULE AFFINITY-REGULATING KINASE"/>
    <property type="match status" value="1"/>
</dbReference>
<evidence type="ECO:0000256" key="1">
    <source>
        <dbReference type="ARBA" id="ARBA00012513"/>
    </source>
</evidence>
<dbReference type="FunFam" id="3.30.200.20:FF:000042">
    <property type="entry name" value="Aurora kinase A"/>
    <property type="match status" value="1"/>
</dbReference>
<dbReference type="Proteomes" id="UP000774326">
    <property type="component" value="Unassembled WGS sequence"/>
</dbReference>
<organism evidence="13 14">
    <name type="scientific">Wickerhamomyces pijperi</name>
    <name type="common">Yeast</name>
    <name type="synonym">Pichia pijperi</name>
    <dbReference type="NCBI Taxonomy" id="599730"/>
    <lineage>
        <taxon>Eukaryota</taxon>
        <taxon>Fungi</taxon>
        <taxon>Dikarya</taxon>
        <taxon>Ascomycota</taxon>
        <taxon>Saccharomycotina</taxon>
        <taxon>Saccharomycetes</taxon>
        <taxon>Phaffomycetales</taxon>
        <taxon>Wickerhamomycetaceae</taxon>
        <taxon>Wickerhamomyces</taxon>
    </lineage>
</organism>
<feature type="region of interest" description="Disordered" evidence="11">
    <location>
        <begin position="674"/>
        <end position="730"/>
    </location>
</feature>
<dbReference type="EMBL" id="JAEUBG010000377">
    <property type="protein sequence ID" value="KAH3688361.1"/>
    <property type="molecule type" value="Genomic_DNA"/>
</dbReference>
<evidence type="ECO:0000256" key="11">
    <source>
        <dbReference type="SAM" id="MobiDB-lite"/>
    </source>
</evidence>
<evidence type="ECO:0000256" key="8">
    <source>
        <dbReference type="ARBA" id="ARBA00047899"/>
    </source>
</evidence>
<dbReference type="SMART" id="SM00220">
    <property type="entry name" value="S_TKc"/>
    <property type="match status" value="1"/>
</dbReference>
<comment type="catalytic activity">
    <reaction evidence="9">
        <text>L-seryl-[protein] + ATP = O-phospho-L-seryl-[protein] + ADP + H(+)</text>
        <dbReference type="Rhea" id="RHEA:17989"/>
        <dbReference type="Rhea" id="RHEA-COMP:9863"/>
        <dbReference type="Rhea" id="RHEA-COMP:11604"/>
        <dbReference type="ChEBI" id="CHEBI:15378"/>
        <dbReference type="ChEBI" id="CHEBI:29999"/>
        <dbReference type="ChEBI" id="CHEBI:30616"/>
        <dbReference type="ChEBI" id="CHEBI:83421"/>
        <dbReference type="ChEBI" id="CHEBI:456216"/>
        <dbReference type="EC" id="2.7.11.1"/>
    </reaction>
</comment>
<dbReference type="PROSITE" id="PS00107">
    <property type="entry name" value="PROTEIN_KINASE_ATP"/>
    <property type="match status" value="1"/>
</dbReference>
<evidence type="ECO:0000256" key="9">
    <source>
        <dbReference type="ARBA" id="ARBA00048679"/>
    </source>
</evidence>
<dbReference type="InterPro" id="IPR017441">
    <property type="entry name" value="Protein_kinase_ATP_BS"/>
</dbReference>
<evidence type="ECO:0000256" key="2">
    <source>
        <dbReference type="ARBA" id="ARBA00022527"/>
    </source>
</evidence>
<keyword evidence="5 10" id="KW-0547">Nucleotide-binding</keyword>
<keyword evidence="3" id="KW-0597">Phosphoprotein</keyword>
<evidence type="ECO:0000256" key="7">
    <source>
        <dbReference type="ARBA" id="ARBA00022840"/>
    </source>
</evidence>
<dbReference type="GO" id="GO:0004674">
    <property type="term" value="F:protein serine/threonine kinase activity"/>
    <property type="evidence" value="ECO:0007669"/>
    <property type="project" value="UniProtKB-KW"/>
</dbReference>
<feature type="region of interest" description="Disordered" evidence="11">
    <location>
        <begin position="604"/>
        <end position="649"/>
    </location>
</feature>
<comment type="catalytic activity">
    <reaction evidence="8">
        <text>L-threonyl-[protein] + ATP = O-phospho-L-threonyl-[protein] + ADP + H(+)</text>
        <dbReference type="Rhea" id="RHEA:46608"/>
        <dbReference type="Rhea" id="RHEA-COMP:11060"/>
        <dbReference type="Rhea" id="RHEA-COMP:11605"/>
        <dbReference type="ChEBI" id="CHEBI:15378"/>
        <dbReference type="ChEBI" id="CHEBI:30013"/>
        <dbReference type="ChEBI" id="CHEBI:30616"/>
        <dbReference type="ChEBI" id="CHEBI:61977"/>
        <dbReference type="ChEBI" id="CHEBI:456216"/>
        <dbReference type="EC" id="2.7.11.1"/>
    </reaction>
</comment>
<feature type="compositionally biased region" description="Polar residues" evidence="11">
    <location>
        <begin position="410"/>
        <end position="431"/>
    </location>
</feature>
<dbReference type="InterPro" id="IPR000719">
    <property type="entry name" value="Prot_kinase_dom"/>
</dbReference>
<keyword evidence="6" id="KW-0418">Kinase</keyword>
<keyword evidence="4" id="KW-0808">Transferase</keyword>
<dbReference type="AlphaFoldDB" id="A0A9P8QDC3"/>
<evidence type="ECO:0000256" key="6">
    <source>
        <dbReference type="ARBA" id="ARBA00022777"/>
    </source>
</evidence>
<feature type="region of interest" description="Disordered" evidence="11">
    <location>
        <begin position="1"/>
        <end position="20"/>
    </location>
</feature>
<evidence type="ECO:0000259" key="12">
    <source>
        <dbReference type="PROSITE" id="PS50011"/>
    </source>
</evidence>